<dbReference type="Gene3D" id="1.20.1080.10">
    <property type="entry name" value="Glycerol uptake facilitator protein"/>
    <property type="match status" value="1"/>
</dbReference>
<evidence type="ECO:0000256" key="4">
    <source>
        <dbReference type="ARBA" id="ARBA00022989"/>
    </source>
</evidence>
<dbReference type="InterPro" id="IPR023271">
    <property type="entry name" value="Aquaporin-like"/>
</dbReference>
<dbReference type="EMBL" id="FZMP01000202">
    <property type="protein sequence ID" value="SNQ61932.1"/>
    <property type="molecule type" value="Genomic_DNA"/>
</dbReference>
<gene>
    <name evidence="7" type="ORF">MNV_550022</name>
</gene>
<dbReference type="PANTHER" id="PTHR45724">
    <property type="entry name" value="AQUAPORIN NIP2-1"/>
    <property type="match status" value="1"/>
</dbReference>
<evidence type="ECO:0000256" key="1">
    <source>
        <dbReference type="ARBA" id="ARBA00004141"/>
    </source>
</evidence>
<dbReference type="NCBIfam" id="TIGR00861">
    <property type="entry name" value="MIP"/>
    <property type="match status" value="1"/>
</dbReference>
<protein>
    <submittedName>
        <fullName evidence="7">MIP family channel protein</fullName>
    </submittedName>
</protein>
<proteinExistence type="predicted"/>
<dbReference type="InterPro" id="IPR034294">
    <property type="entry name" value="Aquaporin_transptr"/>
</dbReference>
<dbReference type="RefSeq" id="WP_218838031.1">
    <property type="nucleotide sequence ID" value="NZ_FZMP01000202.1"/>
</dbReference>
<evidence type="ECO:0000256" key="3">
    <source>
        <dbReference type="ARBA" id="ARBA00022692"/>
    </source>
</evidence>
<sequence>MLRKCCAAECIGTFMLVFAGTGAIIINALTGEITSMGIALTFGFTVAILIYCLGNVSGAHLNPAVTVALALTGKFEPKKTLPYIASQLFGSILASITLLFLFGKVSNLGATQPRYGWQQSFVLEFILTFFLMFVIMAVIMHKHGIGMSAAAIGAAVGLDAMFGGPISGASMNPARSLGPALVSATFTNQWIYLIAPLGGAILAAFLYRLLFKENNIELSVEKEISSKGVL</sequence>
<dbReference type="GO" id="GO:0016020">
    <property type="term" value="C:membrane"/>
    <property type="evidence" value="ECO:0007669"/>
    <property type="project" value="UniProtKB-SubCell"/>
</dbReference>
<dbReference type="SUPFAM" id="SSF81338">
    <property type="entry name" value="Aquaporin-like"/>
    <property type="match status" value="1"/>
</dbReference>
<accession>A0A284VRN5</accession>
<keyword evidence="8" id="KW-1185">Reference proteome</keyword>
<feature type="transmembrane region" description="Helical" evidence="6">
    <location>
        <begin position="7"/>
        <end position="29"/>
    </location>
</feature>
<evidence type="ECO:0000313" key="7">
    <source>
        <dbReference type="EMBL" id="SNQ61932.1"/>
    </source>
</evidence>
<feature type="transmembrane region" description="Helical" evidence="6">
    <location>
        <begin position="147"/>
        <end position="170"/>
    </location>
</feature>
<dbReference type="CDD" id="cd00333">
    <property type="entry name" value="MIP"/>
    <property type="match status" value="1"/>
</dbReference>
<dbReference type="PANTHER" id="PTHR45724:SF13">
    <property type="entry name" value="AQUAPORIN NIP1-1-RELATED"/>
    <property type="match status" value="1"/>
</dbReference>
<evidence type="ECO:0000256" key="6">
    <source>
        <dbReference type="SAM" id="Phobius"/>
    </source>
</evidence>
<feature type="transmembrane region" description="Helical" evidence="6">
    <location>
        <begin position="35"/>
        <end position="53"/>
    </location>
</feature>
<evidence type="ECO:0000313" key="8">
    <source>
        <dbReference type="Proteomes" id="UP000218615"/>
    </source>
</evidence>
<reference evidence="8" key="1">
    <citation type="submission" date="2017-06" db="EMBL/GenBank/DDBJ databases">
        <authorList>
            <person name="Cremers G."/>
        </authorList>
    </citation>
    <scope>NUCLEOTIDE SEQUENCE [LARGE SCALE GENOMIC DNA]</scope>
</reference>
<dbReference type="Proteomes" id="UP000218615">
    <property type="component" value="Unassembled WGS sequence"/>
</dbReference>
<dbReference type="Pfam" id="PF00230">
    <property type="entry name" value="MIP"/>
    <property type="match status" value="1"/>
</dbReference>
<dbReference type="AlphaFoldDB" id="A0A284VRN5"/>
<keyword evidence="5 6" id="KW-0472">Membrane</keyword>
<evidence type="ECO:0000256" key="2">
    <source>
        <dbReference type="ARBA" id="ARBA00022448"/>
    </source>
</evidence>
<keyword evidence="4 6" id="KW-1133">Transmembrane helix</keyword>
<feature type="transmembrane region" description="Helical" evidence="6">
    <location>
        <begin position="81"/>
        <end position="101"/>
    </location>
</feature>
<organism evidence="7 8">
    <name type="scientific">Candidatus Methanoperedens nitratireducens</name>
    <dbReference type="NCBI Taxonomy" id="1392998"/>
    <lineage>
        <taxon>Archaea</taxon>
        <taxon>Methanobacteriati</taxon>
        <taxon>Methanobacteriota</taxon>
        <taxon>Stenosarchaea group</taxon>
        <taxon>Methanomicrobia</taxon>
        <taxon>Methanosarcinales</taxon>
        <taxon>ANME-2 cluster</taxon>
        <taxon>Candidatus Methanoperedentaceae</taxon>
        <taxon>Candidatus Methanoperedens</taxon>
    </lineage>
</organism>
<dbReference type="InterPro" id="IPR000425">
    <property type="entry name" value="MIP"/>
</dbReference>
<dbReference type="PRINTS" id="PR00783">
    <property type="entry name" value="MINTRINSICP"/>
</dbReference>
<keyword evidence="2" id="KW-0813">Transport</keyword>
<name>A0A284VRN5_9EURY</name>
<dbReference type="OrthoDB" id="36050at2157"/>
<evidence type="ECO:0000256" key="5">
    <source>
        <dbReference type="ARBA" id="ARBA00023136"/>
    </source>
</evidence>
<dbReference type="GO" id="GO:0015267">
    <property type="term" value="F:channel activity"/>
    <property type="evidence" value="ECO:0007669"/>
    <property type="project" value="InterPro"/>
</dbReference>
<feature type="transmembrane region" description="Helical" evidence="6">
    <location>
        <begin position="121"/>
        <end position="140"/>
    </location>
</feature>
<dbReference type="PROSITE" id="PS00221">
    <property type="entry name" value="MIP"/>
    <property type="match status" value="1"/>
</dbReference>
<comment type="subcellular location">
    <subcellularLocation>
        <location evidence="1">Membrane</location>
        <topology evidence="1">Multi-pass membrane protein</topology>
    </subcellularLocation>
</comment>
<feature type="transmembrane region" description="Helical" evidence="6">
    <location>
        <begin position="190"/>
        <end position="210"/>
    </location>
</feature>
<keyword evidence="3 6" id="KW-0812">Transmembrane</keyword>
<dbReference type="InterPro" id="IPR022357">
    <property type="entry name" value="MIP_CS"/>
</dbReference>